<keyword evidence="14" id="KW-0443">Lipid metabolism</keyword>
<evidence type="ECO:0000256" key="9">
    <source>
        <dbReference type="ARBA" id="ARBA00022516"/>
    </source>
</evidence>
<keyword evidence="11 18" id="KW-0812">Transmembrane</keyword>
<evidence type="ECO:0000256" key="3">
    <source>
        <dbReference type="ARBA" id="ARBA00005119"/>
    </source>
</evidence>
<accession>A0ABV2CYX9</accession>
<evidence type="ECO:0000256" key="11">
    <source>
        <dbReference type="ARBA" id="ARBA00022692"/>
    </source>
</evidence>
<protein>
    <recommendedName>
        <fullName evidence="7 18">Phosphatidate cytidylyltransferase</fullName>
        <ecNumber evidence="6 18">2.7.7.41</ecNumber>
    </recommendedName>
</protein>
<comment type="similarity">
    <text evidence="5 18">Belongs to the CDS family.</text>
</comment>
<feature type="transmembrane region" description="Helical" evidence="19">
    <location>
        <begin position="185"/>
        <end position="206"/>
    </location>
</feature>
<dbReference type="PANTHER" id="PTHR46382">
    <property type="entry name" value="PHOSPHATIDATE CYTIDYLYLTRANSFERASE"/>
    <property type="match status" value="1"/>
</dbReference>
<keyword evidence="12 18" id="KW-0548">Nucleotidyltransferase</keyword>
<dbReference type="Proteomes" id="UP001548713">
    <property type="component" value="Unassembled WGS sequence"/>
</dbReference>
<dbReference type="EC" id="2.7.7.41" evidence="6 18"/>
<comment type="subcellular location">
    <subcellularLocation>
        <location evidence="2">Cell membrane</location>
        <topology evidence="2">Multi-pass membrane protein</topology>
    </subcellularLocation>
</comment>
<evidence type="ECO:0000256" key="5">
    <source>
        <dbReference type="ARBA" id="ARBA00010185"/>
    </source>
</evidence>
<evidence type="ECO:0000256" key="13">
    <source>
        <dbReference type="ARBA" id="ARBA00022989"/>
    </source>
</evidence>
<evidence type="ECO:0000256" key="8">
    <source>
        <dbReference type="ARBA" id="ARBA00022475"/>
    </source>
</evidence>
<evidence type="ECO:0000256" key="12">
    <source>
        <dbReference type="ARBA" id="ARBA00022695"/>
    </source>
</evidence>
<feature type="transmembrane region" description="Helical" evidence="19">
    <location>
        <begin position="147"/>
        <end position="165"/>
    </location>
</feature>
<evidence type="ECO:0000256" key="1">
    <source>
        <dbReference type="ARBA" id="ARBA00001698"/>
    </source>
</evidence>
<keyword evidence="8" id="KW-1003">Cell membrane</keyword>
<proteinExistence type="inferred from homology"/>
<dbReference type="PANTHER" id="PTHR46382:SF1">
    <property type="entry name" value="PHOSPHATIDATE CYTIDYLYLTRANSFERASE"/>
    <property type="match status" value="1"/>
</dbReference>
<organism evidence="20 21">
    <name type="scientific">Novosphingobium kalidii</name>
    <dbReference type="NCBI Taxonomy" id="3230299"/>
    <lineage>
        <taxon>Bacteria</taxon>
        <taxon>Pseudomonadati</taxon>
        <taxon>Pseudomonadota</taxon>
        <taxon>Alphaproteobacteria</taxon>
        <taxon>Sphingomonadales</taxon>
        <taxon>Sphingomonadaceae</taxon>
        <taxon>Novosphingobium</taxon>
    </lineage>
</organism>
<keyword evidence="21" id="KW-1185">Reference proteome</keyword>
<evidence type="ECO:0000256" key="16">
    <source>
        <dbReference type="ARBA" id="ARBA00023209"/>
    </source>
</evidence>
<feature type="transmembrane region" description="Helical" evidence="19">
    <location>
        <begin position="30"/>
        <end position="47"/>
    </location>
</feature>
<evidence type="ECO:0000313" key="21">
    <source>
        <dbReference type="Proteomes" id="UP001548713"/>
    </source>
</evidence>
<evidence type="ECO:0000256" key="7">
    <source>
        <dbReference type="ARBA" id="ARBA00019373"/>
    </source>
</evidence>
<keyword evidence="15 19" id="KW-0472">Membrane</keyword>
<feature type="transmembrane region" description="Helical" evidence="19">
    <location>
        <begin position="238"/>
        <end position="257"/>
    </location>
</feature>
<evidence type="ECO:0000256" key="14">
    <source>
        <dbReference type="ARBA" id="ARBA00023098"/>
    </source>
</evidence>
<evidence type="ECO:0000256" key="19">
    <source>
        <dbReference type="SAM" id="Phobius"/>
    </source>
</evidence>
<keyword evidence="9" id="KW-0444">Lipid biosynthesis</keyword>
<dbReference type="PROSITE" id="PS01315">
    <property type="entry name" value="CDS"/>
    <property type="match status" value="1"/>
</dbReference>
<dbReference type="Pfam" id="PF01148">
    <property type="entry name" value="CTP_transf_1"/>
    <property type="match status" value="1"/>
</dbReference>
<dbReference type="RefSeq" id="WP_353983245.1">
    <property type="nucleotide sequence ID" value="NZ_JBEWLY010000008.1"/>
</dbReference>
<comment type="pathway">
    <text evidence="3 18">Phospholipid metabolism; CDP-diacylglycerol biosynthesis; CDP-diacylglycerol from sn-glycerol 3-phosphate: step 3/3.</text>
</comment>
<evidence type="ECO:0000256" key="2">
    <source>
        <dbReference type="ARBA" id="ARBA00004651"/>
    </source>
</evidence>
<keyword evidence="17" id="KW-1208">Phospholipid metabolism</keyword>
<evidence type="ECO:0000256" key="15">
    <source>
        <dbReference type="ARBA" id="ARBA00023136"/>
    </source>
</evidence>
<comment type="pathway">
    <text evidence="4">Lipid metabolism.</text>
</comment>
<dbReference type="InterPro" id="IPR000374">
    <property type="entry name" value="PC_trans"/>
</dbReference>
<comment type="caution">
    <text evidence="20">The sequence shown here is derived from an EMBL/GenBank/DDBJ whole genome shotgun (WGS) entry which is preliminary data.</text>
</comment>
<comment type="catalytic activity">
    <reaction evidence="1 18">
        <text>a 1,2-diacyl-sn-glycero-3-phosphate + CTP + H(+) = a CDP-1,2-diacyl-sn-glycerol + diphosphate</text>
        <dbReference type="Rhea" id="RHEA:16229"/>
        <dbReference type="ChEBI" id="CHEBI:15378"/>
        <dbReference type="ChEBI" id="CHEBI:33019"/>
        <dbReference type="ChEBI" id="CHEBI:37563"/>
        <dbReference type="ChEBI" id="CHEBI:58332"/>
        <dbReference type="ChEBI" id="CHEBI:58608"/>
        <dbReference type="EC" id="2.7.7.41"/>
    </reaction>
</comment>
<evidence type="ECO:0000256" key="17">
    <source>
        <dbReference type="ARBA" id="ARBA00023264"/>
    </source>
</evidence>
<gene>
    <name evidence="20" type="ORF">ABVV53_04825</name>
</gene>
<keyword evidence="10 18" id="KW-0808">Transferase</keyword>
<evidence type="ECO:0000256" key="10">
    <source>
        <dbReference type="ARBA" id="ARBA00022679"/>
    </source>
</evidence>
<feature type="transmembrane region" description="Helical" evidence="19">
    <location>
        <begin position="107"/>
        <end position="127"/>
    </location>
</feature>
<reference evidence="20 21" key="1">
    <citation type="submission" date="2024-07" db="EMBL/GenBank/DDBJ databases">
        <title>Novosphingobium kalidii RD2P27.</title>
        <authorList>
            <person name="Sun J.-Q."/>
        </authorList>
    </citation>
    <scope>NUCLEOTIDE SEQUENCE [LARGE SCALE GENOMIC DNA]</scope>
    <source>
        <strain evidence="20 21">RD2P27</strain>
    </source>
</reference>
<dbReference type="GO" id="GO:0016779">
    <property type="term" value="F:nucleotidyltransferase activity"/>
    <property type="evidence" value="ECO:0007669"/>
    <property type="project" value="UniProtKB-KW"/>
</dbReference>
<sequence length="259" mass="26884">MSDVMADADRTGPHVKVPLAVRNADLPKRVATALVMLVIAGTALWLGDLAWTVFVLIIGIGVWFEWSALALQFKPPGRGRTVWRAAGAIYSAIGSAILIQVRAEAAGAALVLLVVGAVVGTDVGAYFAGRTIGGPRIAPRISPSKTWAGLLGGVIGATLVIWLVLANAEQILATSPGAQVTAVEIATDPLIMLGLGFGVAVVAQAGDFFQSWMKRRAGVKDSGKLLPGHGGLFDRVDGLLAVLVVFGSLFIIVRLSTLS</sequence>
<keyword evidence="16" id="KW-0594">Phospholipid biosynthesis</keyword>
<keyword evidence="13 19" id="KW-1133">Transmembrane helix</keyword>
<feature type="transmembrane region" description="Helical" evidence="19">
    <location>
        <begin position="83"/>
        <end position="101"/>
    </location>
</feature>
<evidence type="ECO:0000256" key="18">
    <source>
        <dbReference type="RuleBase" id="RU003938"/>
    </source>
</evidence>
<dbReference type="EMBL" id="JBEWLY010000008">
    <property type="protein sequence ID" value="MET1754783.1"/>
    <property type="molecule type" value="Genomic_DNA"/>
</dbReference>
<evidence type="ECO:0000256" key="6">
    <source>
        <dbReference type="ARBA" id="ARBA00012487"/>
    </source>
</evidence>
<evidence type="ECO:0000313" key="20">
    <source>
        <dbReference type="EMBL" id="MET1754783.1"/>
    </source>
</evidence>
<feature type="transmembrane region" description="Helical" evidence="19">
    <location>
        <begin position="53"/>
        <end position="71"/>
    </location>
</feature>
<evidence type="ECO:0000256" key="4">
    <source>
        <dbReference type="ARBA" id="ARBA00005189"/>
    </source>
</evidence>
<name>A0ABV2CYX9_9SPHN</name>